<dbReference type="RefSeq" id="WP_251917937.1">
    <property type="nucleotide sequence ID" value="NZ_JAMRXG010000022.1"/>
</dbReference>
<accession>A0A9X2EI29</accession>
<dbReference type="GO" id="GO:0044550">
    <property type="term" value="P:secondary metabolite biosynthetic process"/>
    <property type="evidence" value="ECO:0007669"/>
    <property type="project" value="TreeGrafter"/>
</dbReference>
<feature type="domain" description="Carrier" evidence="4">
    <location>
        <begin position="980"/>
        <end position="1053"/>
    </location>
</feature>
<evidence type="ECO:0000256" key="3">
    <source>
        <dbReference type="ARBA" id="ARBA00022553"/>
    </source>
</evidence>
<dbReference type="PROSITE" id="PS00012">
    <property type="entry name" value="PHOSPHOPANTETHEINE"/>
    <property type="match status" value="1"/>
</dbReference>
<dbReference type="PROSITE" id="PS50075">
    <property type="entry name" value="CARRIER"/>
    <property type="match status" value="1"/>
</dbReference>
<dbReference type="SUPFAM" id="SSF52777">
    <property type="entry name" value="CoA-dependent acyltransferases"/>
    <property type="match status" value="8"/>
</dbReference>
<dbReference type="Pfam" id="PF13193">
    <property type="entry name" value="AMP-binding_C"/>
    <property type="match status" value="1"/>
</dbReference>
<dbReference type="Pfam" id="PF00550">
    <property type="entry name" value="PP-binding"/>
    <property type="match status" value="2"/>
</dbReference>
<keyword evidence="2" id="KW-0596">Phosphopantetheine</keyword>
<dbReference type="PANTHER" id="PTHR45527">
    <property type="entry name" value="NONRIBOSOMAL PEPTIDE SYNTHETASE"/>
    <property type="match status" value="1"/>
</dbReference>
<dbReference type="CDD" id="cd05930">
    <property type="entry name" value="A_NRPS"/>
    <property type="match status" value="2"/>
</dbReference>
<gene>
    <name evidence="5" type="ORF">NDR86_33550</name>
</gene>
<dbReference type="InterPro" id="IPR045851">
    <property type="entry name" value="AMP-bd_C_sf"/>
</dbReference>
<name>A0A9X2EI29_9NOCA</name>
<dbReference type="SUPFAM" id="SSF56801">
    <property type="entry name" value="Acetyl-CoA synthetase-like"/>
    <property type="match status" value="2"/>
</dbReference>
<dbReference type="InterPro" id="IPR006162">
    <property type="entry name" value="Ppantetheine_attach_site"/>
</dbReference>
<keyword evidence="3" id="KW-0597">Phosphoprotein</keyword>
<dbReference type="Gene3D" id="3.40.50.12780">
    <property type="entry name" value="N-terminal domain of ligase-like"/>
    <property type="match status" value="2"/>
</dbReference>
<evidence type="ECO:0000256" key="2">
    <source>
        <dbReference type="ARBA" id="ARBA00022450"/>
    </source>
</evidence>
<dbReference type="Gene3D" id="1.10.1200.10">
    <property type="entry name" value="ACP-like"/>
    <property type="match status" value="2"/>
</dbReference>
<dbReference type="GO" id="GO:0003824">
    <property type="term" value="F:catalytic activity"/>
    <property type="evidence" value="ECO:0007669"/>
    <property type="project" value="InterPro"/>
</dbReference>
<dbReference type="InterPro" id="IPR023213">
    <property type="entry name" value="CAT-like_dom_sf"/>
</dbReference>
<organism evidence="5 6">
    <name type="scientific">Nocardia pulmonis</name>
    <dbReference type="NCBI Taxonomy" id="2951408"/>
    <lineage>
        <taxon>Bacteria</taxon>
        <taxon>Bacillati</taxon>
        <taxon>Actinomycetota</taxon>
        <taxon>Actinomycetes</taxon>
        <taxon>Mycobacteriales</taxon>
        <taxon>Nocardiaceae</taxon>
        <taxon>Nocardia</taxon>
    </lineage>
</organism>
<dbReference type="PROSITE" id="PS00455">
    <property type="entry name" value="AMP_BINDING"/>
    <property type="match status" value="2"/>
</dbReference>
<dbReference type="InterPro" id="IPR020845">
    <property type="entry name" value="AMP-binding_CS"/>
</dbReference>
<dbReference type="InterPro" id="IPR009081">
    <property type="entry name" value="PP-bd_ACP"/>
</dbReference>
<keyword evidence="6" id="KW-1185">Reference proteome</keyword>
<comment type="cofactor">
    <cofactor evidence="1">
        <name>pantetheine 4'-phosphate</name>
        <dbReference type="ChEBI" id="CHEBI:47942"/>
    </cofactor>
</comment>
<dbReference type="NCBIfam" id="TIGR01733">
    <property type="entry name" value="AA-adenyl-dom"/>
    <property type="match status" value="1"/>
</dbReference>
<proteinExistence type="predicted"/>
<dbReference type="Pfam" id="PF00501">
    <property type="entry name" value="AMP-binding"/>
    <property type="match status" value="2"/>
</dbReference>
<dbReference type="Gene3D" id="3.30.300.30">
    <property type="match status" value="2"/>
</dbReference>
<dbReference type="Gene3D" id="3.30.559.10">
    <property type="entry name" value="Chloramphenicol acetyltransferase-like domain"/>
    <property type="match status" value="4"/>
</dbReference>
<dbReference type="InterPro" id="IPR010071">
    <property type="entry name" value="AA_adenyl_dom"/>
</dbReference>
<dbReference type="InterPro" id="IPR000873">
    <property type="entry name" value="AMP-dep_synth/lig_dom"/>
</dbReference>
<dbReference type="GO" id="GO:0043041">
    <property type="term" value="P:amino acid activation for nonribosomal peptide biosynthetic process"/>
    <property type="evidence" value="ECO:0007669"/>
    <property type="project" value="TreeGrafter"/>
</dbReference>
<evidence type="ECO:0000313" key="5">
    <source>
        <dbReference type="EMBL" id="MCM6778426.1"/>
    </source>
</evidence>
<dbReference type="InterPro" id="IPR042099">
    <property type="entry name" value="ANL_N_sf"/>
</dbReference>
<comment type="caution">
    <text evidence="5">The sequence shown here is derived from an EMBL/GenBank/DDBJ whole genome shotgun (WGS) entry which is preliminary data.</text>
</comment>
<evidence type="ECO:0000259" key="4">
    <source>
        <dbReference type="PROSITE" id="PS50075"/>
    </source>
</evidence>
<dbReference type="InterPro" id="IPR036736">
    <property type="entry name" value="ACP-like_sf"/>
</dbReference>
<dbReference type="EMBL" id="JAMRXG010000022">
    <property type="protein sequence ID" value="MCM6778426.1"/>
    <property type="molecule type" value="Genomic_DNA"/>
</dbReference>
<dbReference type="InterPro" id="IPR025110">
    <property type="entry name" value="AMP-bd_C"/>
</dbReference>
<reference evidence="5" key="1">
    <citation type="submission" date="2022-06" db="EMBL/GenBank/DDBJ databases">
        <title>Novel species in genus nocardia.</title>
        <authorList>
            <person name="Li F."/>
        </authorList>
    </citation>
    <scope>NUCLEOTIDE SEQUENCE</scope>
    <source>
        <strain evidence="5">CDC141</strain>
    </source>
</reference>
<dbReference type="Proteomes" id="UP001139157">
    <property type="component" value="Unassembled WGS sequence"/>
</dbReference>
<protein>
    <submittedName>
        <fullName evidence="5">Amino acid adenylation domain-containing protein</fullName>
    </submittedName>
</protein>
<dbReference type="Pfam" id="PF00668">
    <property type="entry name" value="Condensation"/>
    <property type="match status" value="4"/>
</dbReference>
<dbReference type="GO" id="GO:0031177">
    <property type="term" value="F:phosphopantetheine binding"/>
    <property type="evidence" value="ECO:0007669"/>
    <property type="project" value="TreeGrafter"/>
</dbReference>
<evidence type="ECO:0000256" key="1">
    <source>
        <dbReference type="ARBA" id="ARBA00001957"/>
    </source>
</evidence>
<dbReference type="PANTHER" id="PTHR45527:SF1">
    <property type="entry name" value="FATTY ACID SYNTHASE"/>
    <property type="match status" value="1"/>
</dbReference>
<sequence length="2945" mass="314629">MNPFTSAQLAMLFDQVAEPENVGNNTVASFYGETTASPDTVEIAWRRVVERHPILTSRIAADDSGFGYVTNPGLVDLDVRMVADTRRRPVREELSELVQRPFAIFEGPLVRFHVRCDGVRAVVVSVCHHVLVDVVSALFVVREFFGELWSLEHGEQRQSAAESAEFGEFVLAEQDYLASAEVGADRSYWKGALAGYDTDLVAAIAALPDADEPGDPLEQWVRIEVDATASGAIRSRAEDKGISPAAAFLAAYMRALGAIAAPDADTADIAVALPVLRRDTRFATTIGSFTQPAAVRVAVGADIEDDLVKVGLGVQNARRHGRLPTTEMIRYAANASNVLQTTFLYEPSYLGFGTAFVLGDRFELDMSGYRTQPYPLPSQVGQFPFRFQAGFVHGRYLGAVHFDPGAVTRGQARKLADLVVAELRDLARGHGDIRVVLPGEFGSGWRHPAGSLVVTYRADRSKALVRDTTTVLDRIAAVVRDRSRAPAVSSGTRTVTYAQLWAGAKAVAGRIDAEGHDPVCVLLPKGIDAVVAIVGVLASGRPFVVVDPGYPADRRSTMIAAGVSGIVANRATAQAIPETYDGPVWWIDDLDRTPAGAQVETGVSIGPEHPAYLVFTSGTTGVPKRVLVDHRALSHSTSVRGDVYAGPPERFLHLSSLSFDSAYAGLFWTLTTGGELVLMDMAAAPSTVEIVEAIEARGITHLLAIPSLYGSLLDDDEADLTTLRQVIVAGEECASAVREAHRRRLPMTSLTNEYGPSEAAVWSTYDHLDRSDGDISIGRAIPGIRTLVLDEAFEPVSAGDSGELYVAGNLAVGYLGHPRATAAAFVPDPWSRESGGRMYGTGDRVRVGEGGRLYFLGRVDDQLKIQGFRIEPREVEAAFHAATGAQCVVTARTDGPTGRRNLVALLDRRTVAAVDLDAAFGEIARLLPRYMVPTETVVVDEIPRGVNGKVDRRAVAGMAAESERSIRHRATDRGDRAADRTVEQGESVVLVAVERALDRPVDPHRSFIDQGGDSIAAMRAIGYLHRRGIRLSPKRLMSRASLDAVAADVESVDVRHITRSAGIDHGLPVPMTRGQRAMVLHTAADPHSGVYIEQLVLDLSGRVDRERLVRAWRSVFAAHPILGSVVDDTNEKLLRDKAASTPVVVDETTFVGADSSQWTRWLEEDRRRGFAIGAETLSRVVIADGPAGTRCVWTHHHAVADGWSLPVVITDLCAAYAGRDPRPPEFDLVAYARRRADAEGRRQPGAEGGTVRVLDRVVAPAGASRSDRQLSVELELDVAVDAVAARWHVTVGTLLNTAWSLTLAAALGTDRTQHGVISSGRDISEPGMDRAVGLFIGAHGLAVEWRRDASVAEVIGHVGQEVADAVAGATGSSQTPDTVVVVENYPLDPAALDFGEGVVLTHADLLEQTEFALVLQAREWPRKRLLLHVDSSRVGADAVATIARTFERVLRRLAEFDTDSRVGALLDTLAPPGFVTAPGDVRRAEDLLERVAGHTRRRPQAAAVVRDGTVVDYRTLDRRRLDLADRLITAGVRPGEVVAVEVTPECEPASALLGIRTAKATWIVLDDDLPTSRVSAMLGRSGARWSLAWSRDEWAVTEVADAAGPRAGARGRMGDAYLIFTSGTTGEPKCIAVGTDALDGHLDSICRRFDYTGDDVILVFGSLGFDAALEQLLGSLYAGATAVLRPRTALEPADVARTIGAHGVTVFNPPTGYWRQFGPSMRAYRQTALASLRTIVVGGEHLSARLADGWSNEPLRFWNAYGPTEGVITALSHRVSQRDGEVVPIGVPAGDRAAYVLGPDLRPVGPGVVGELWLGGSLLATGYLGDPRGTADAFRPDPFTDVPGARVYRTGDLAYRSADGVVTYVARVDRQLKVRGYRVDPAEIENAAMAVDGVVIARVLPVTLAEGGVPRLDCAVVIDGAERNGAAVRAALADRLPSHLVPAVVHVVDELPLTGNGKVDDEALRRRLSGGAAAGDADSGGAGSDSADIERVVVDAWRQAVGAADRSTGFLAAGGDSLRALTVSAAARRYGVVVDSRTLLADGTLEDLLAGAAVDPAAASKGVQPARSEHLPPAIHWFRRRVSGHGVPPRWNMAVRLEIEGLPASAELDCAIAAVLRVHPMLRTRLDTTGSAWSFVLTDHDPLVHYLDTRGEEVDHACAAVFNTLNRRVDMTRGQPIGFGVVRALDVARTAVVIVAHHFVMDIVSLQIVAGDLVETLTSIRAGRPARLEPEYTSVHEWVSWLASSVRQDDVFETTRAAYRGVDGHSSRDPGREASAASTAIELELAGVEAAAAALGASLEELVQIACASAYLRHRGGERTVLEVETHGRDLDIDGIDLTRTVGWFTGLLAIPIGTGSAPGQLAELRGRRRFLGRSGQRVEALRHFVGRDPAPGLSVDVGVNFFGRVARPGTAAVIRPYGTGRLRAGDARRPVEFAVDAWIDGDRLAVSIEHYDLGEAISYGEAFAVAIAGATKQARPVVRTGWCAVDLRGNDLSALVRTYGLLDAIAPLTSAQEAMYLRSQSDGDKGAYIEQAVLRIPAGADARRLAEAVRAAGQHYPLLRGSIEWGVLADPVLVVPAEGEVRAECVEGESERLAEREVRALIRSEGRQLFRALVVDGEQKYLLLTYHHLVVDGWTTQRLLRYIEQAYIGAIATGGEPDRRMLDHMVVSRSLSHARAADAGGAVDRQAAVLLPDLGGAPNGGPPENGAPEGNVDLTVFLDGEAGQRVRRTAAAHGVTFAALVHAAWAIVLAGNDAEGHGTRTVRFGTVGQRRPEGHADALGMYIVGRAVEVSLAPTSDIGGLLTAMHAALRDEPSATAGVTVSADGMYECAVIVDDARGASQVGTFLDEPIDVLSTRERTGLPLTVSVVDNAHGDGTVEITLNCDTHHVAIAAGTRILRRIEMVLEAIGDLNGTVATVLAAARNRFGHSAAGIPGSHEPTSTGER</sequence>
<dbReference type="GO" id="GO:0008610">
    <property type="term" value="P:lipid biosynthetic process"/>
    <property type="evidence" value="ECO:0007669"/>
    <property type="project" value="UniProtKB-ARBA"/>
</dbReference>
<dbReference type="GO" id="GO:0005737">
    <property type="term" value="C:cytoplasm"/>
    <property type="evidence" value="ECO:0007669"/>
    <property type="project" value="TreeGrafter"/>
</dbReference>
<dbReference type="SUPFAM" id="SSF47336">
    <property type="entry name" value="ACP-like"/>
    <property type="match status" value="1"/>
</dbReference>
<dbReference type="InterPro" id="IPR001242">
    <property type="entry name" value="Condensation_dom"/>
</dbReference>
<evidence type="ECO:0000313" key="6">
    <source>
        <dbReference type="Proteomes" id="UP001139157"/>
    </source>
</evidence>
<dbReference type="Gene3D" id="3.30.559.30">
    <property type="entry name" value="Nonribosomal peptide synthetase, condensation domain"/>
    <property type="match status" value="4"/>
</dbReference>